<dbReference type="KEGG" id="blac:94347254"/>
<dbReference type="OrthoDB" id="167114at2759"/>
<protein>
    <recommendedName>
        <fullName evidence="3">BAR domain-containing protein</fullName>
    </recommendedName>
</protein>
<gene>
    <name evidence="1" type="ORF">CCR75_003489</name>
</gene>
<dbReference type="SUPFAM" id="SSF103657">
    <property type="entry name" value="BAR/IMD domain-like"/>
    <property type="match status" value="1"/>
</dbReference>
<name>A0A976FQZ6_BRELC</name>
<dbReference type="Gene3D" id="1.20.1270.60">
    <property type="entry name" value="Arfaptin homology (AH) domain/BAR domain"/>
    <property type="match status" value="1"/>
</dbReference>
<reference evidence="1 2" key="1">
    <citation type="journal article" date="2021" name="Genome Biol.">
        <title>AFLAP: assembly-free linkage analysis pipeline using k-mers from genome sequencing data.</title>
        <authorList>
            <person name="Fletcher K."/>
            <person name="Zhang L."/>
            <person name="Gil J."/>
            <person name="Han R."/>
            <person name="Cavanaugh K."/>
            <person name="Michelmore R."/>
        </authorList>
    </citation>
    <scope>NUCLEOTIDE SEQUENCE [LARGE SCALE GENOMIC DNA]</scope>
    <source>
        <strain evidence="1 2">SF5</strain>
    </source>
</reference>
<evidence type="ECO:0000313" key="1">
    <source>
        <dbReference type="EMBL" id="TDH71226.1"/>
    </source>
</evidence>
<dbReference type="EMBL" id="SHOA02000004">
    <property type="protein sequence ID" value="TDH71226.1"/>
    <property type="molecule type" value="Genomic_DNA"/>
</dbReference>
<proteinExistence type="predicted"/>
<evidence type="ECO:0008006" key="3">
    <source>
        <dbReference type="Google" id="ProtNLM"/>
    </source>
</evidence>
<dbReference type="GeneID" id="94347254"/>
<evidence type="ECO:0000313" key="2">
    <source>
        <dbReference type="Proteomes" id="UP000294530"/>
    </source>
</evidence>
<sequence>MSSLRVRTKNKVLMAFGALKPSTNAAYELTFSDFEATLQRLTTVHSALKSYAGSLQLYHGAANSVLDAVHSLMSSDAGSINVQQQTAGLAERQQFAVDACVASANVEIVALQETYSRLEREVMLPLKGWLHYARRLRNKVTTFQEQKALYDHYARKVAGLRESHEKRLAMRKVDKTKQIQRRIRNEHKLVASTQAYTRLSDVVIRELRAFVLTRDTALVPLLERILRGRVLYAERQMEAANHLRTFIQDSVEDKDGGVLSHFANMALTDGSIELKDNLATKISSVMDDTHGFTESMYTPPHAVPEFLTFQSSSNPKVTSHWSDAFWCATLLSSIKSLKNMKESHTRSSPTSVSVNVSEATAPLTDTSWTRQWNSAVSAQFTQQSLQVTVPEFRDLHSSALGGETCSFH</sequence>
<organism evidence="1 2">
    <name type="scientific">Bremia lactucae</name>
    <name type="common">Lettuce downy mildew</name>
    <dbReference type="NCBI Taxonomy" id="4779"/>
    <lineage>
        <taxon>Eukaryota</taxon>
        <taxon>Sar</taxon>
        <taxon>Stramenopiles</taxon>
        <taxon>Oomycota</taxon>
        <taxon>Peronosporomycetes</taxon>
        <taxon>Peronosporales</taxon>
        <taxon>Peronosporaceae</taxon>
        <taxon>Bremia</taxon>
    </lineage>
</organism>
<keyword evidence="2" id="KW-1185">Reference proteome</keyword>
<accession>A0A976FQZ6</accession>
<dbReference type="RefSeq" id="XP_067820725.1">
    <property type="nucleotide sequence ID" value="XM_067961583.1"/>
</dbReference>
<dbReference type="Proteomes" id="UP000294530">
    <property type="component" value="Unassembled WGS sequence"/>
</dbReference>
<comment type="caution">
    <text evidence="1">The sequence shown here is derived from an EMBL/GenBank/DDBJ whole genome shotgun (WGS) entry which is preliminary data.</text>
</comment>
<dbReference type="AlphaFoldDB" id="A0A976FQZ6"/>
<dbReference type="InterPro" id="IPR027267">
    <property type="entry name" value="AH/BAR_dom_sf"/>
</dbReference>